<evidence type="ECO:0000256" key="1">
    <source>
        <dbReference type="SAM" id="MobiDB-lite"/>
    </source>
</evidence>
<accession>A0ABQ7BLW7</accession>
<evidence type="ECO:0000313" key="2">
    <source>
        <dbReference type="EMBL" id="KAF3533209.1"/>
    </source>
</evidence>
<keyword evidence="3" id="KW-1185">Reference proteome</keyword>
<gene>
    <name evidence="2" type="ORF">DY000_02039675</name>
</gene>
<comment type="caution">
    <text evidence="2">The sequence shown here is derived from an EMBL/GenBank/DDBJ whole genome shotgun (WGS) entry which is preliminary data.</text>
</comment>
<name>A0ABQ7BLW7_BRACR</name>
<protein>
    <submittedName>
        <fullName evidence="2">Uncharacterized protein</fullName>
    </submittedName>
</protein>
<reference evidence="2 3" key="1">
    <citation type="journal article" date="2020" name="BMC Genomics">
        <title>Intraspecific diversification of the crop wild relative Brassica cretica Lam. using demographic model selection.</title>
        <authorList>
            <person name="Kioukis A."/>
            <person name="Michalopoulou V.A."/>
            <person name="Briers L."/>
            <person name="Pirintsos S."/>
            <person name="Studholme D.J."/>
            <person name="Pavlidis P."/>
            <person name="Sarris P.F."/>
        </authorList>
    </citation>
    <scope>NUCLEOTIDE SEQUENCE [LARGE SCALE GENOMIC DNA]</scope>
    <source>
        <strain evidence="3">cv. PFS-1207/04</strain>
    </source>
</reference>
<feature type="compositionally biased region" description="Basic and acidic residues" evidence="1">
    <location>
        <begin position="9"/>
        <end position="23"/>
    </location>
</feature>
<sequence length="84" mass="9311">MRRGFSGYSKKEPADSHTIRKSTREVSIDTLQAAAIDSVNQESIDSNTMLSIDITCEKAENVEGSVIFNVIVVAEMNDFNLSRE</sequence>
<evidence type="ECO:0000313" key="3">
    <source>
        <dbReference type="Proteomes" id="UP000266723"/>
    </source>
</evidence>
<dbReference type="EMBL" id="QGKV02001507">
    <property type="protein sequence ID" value="KAF3533209.1"/>
    <property type="molecule type" value="Genomic_DNA"/>
</dbReference>
<dbReference type="Proteomes" id="UP000266723">
    <property type="component" value="Unassembled WGS sequence"/>
</dbReference>
<feature type="region of interest" description="Disordered" evidence="1">
    <location>
        <begin position="1"/>
        <end position="23"/>
    </location>
</feature>
<proteinExistence type="predicted"/>
<organism evidence="2 3">
    <name type="scientific">Brassica cretica</name>
    <name type="common">Mustard</name>
    <dbReference type="NCBI Taxonomy" id="69181"/>
    <lineage>
        <taxon>Eukaryota</taxon>
        <taxon>Viridiplantae</taxon>
        <taxon>Streptophyta</taxon>
        <taxon>Embryophyta</taxon>
        <taxon>Tracheophyta</taxon>
        <taxon>Spermatophyta</taxon>
        <taxon>Magnoliopsida</taxon>
        <taxon>eudicotyledons</taxon>
        <taxon>Gunneridae</taxon>
        <taxon>Pentapetalae</taxon>
        <taxon>rosids</taxon>
        <taxon>malvids</taxon>
        <taxon>Brassicales</taxon>
        <taxon>Brassicaceae</taxon>
        <taxon>Brassiceae</taxon>
        <taxon>Brassica</taxon>
    </lineage>
</organism>